<dbReference type="SMART" id="SM00507">
    <property type="entry name" value="HNHc"/>
    <property type="match status" value="1"/>
</dbReference>
<dbReference type="AlphaFoldDB" id="A0A6M3JHL0"/>
<protein>
    <recommendedName>
        <fullName evidence="1">HNH nuclease domain-containing protein</fullName>
    </recommendedName>
</protein>
<evidence type="ECO:0000313" key="2">
    <source>
        <dbReference type="EMBL" id="QJA68625.1"/>
    </source>
</evidence>
<gene>
    <name evidence="2" type="ORF">MM415A06052_0004</name>
</gene>
<dbReference type="EMBL" id="MT141634">
    <property type="protein sequence ID" value="QJA68625.1"/>
    <property type="molecule type" value="Genomic_DNA"/>
</dbReference>
<organism evidence="2">
    <name type="scientific">viral metagenome</name>
    <dbReference type="NCBI Taxonomy" id="1070528"/>
    <lineage>
        <taxon>unclassified sequences</taxon>
        <taxon>metagenomes</taxon>
        <taxon>organismal metagenomes</taxon>
    </lineage>
</organism>
<feature type="domain" description="HNH nuclease" evidence="1">
    <location>
        <begin position="25"/>
        <end position="94"/>
    </location>
</feature>
<reference evidence="2" key="1">
    <citation type="submission" date="2020-03" db="EMBL/GenBank/DDBJ databases">
        <title>The deep terrestrial virosphere.</title>
        <authorList>
            <person name="Holmfeldt K."/>
            <person name="Nilsson E."/>
            <person name="Simone D."/>
            <person name="Lopez-Fernandez M."/>
            <person name="Wu X."/>
            <person name="de Brujin I."/>
            <person name="Lundin D."/>
            <person name="Andersson A."/>
            <person name="Bertilsson S."/>
            <person name="Dopson M."/>
        </authorList>
    </citation>
    <scope>NUCLEOTIDE SEQUENCE</scope>
    <source>
        <strain evidence="2">MM415A06052</strain>
    </source>
</reference>
<proteinExistence type="predicted"/>
<sequence>MAKKQLRTPNSRIRSALRRLYLTSRERGQAIKRDNYSCQTCGVKQSRKKGAEVYVEVHHKNHNIENWNKLFEAVREHLLCAPEELTTLCRECHKELTAKNKLDKLSKLS</sequence>
<accession>A0A6M3JHL0</accession>
<dbReference type="InterPro" id="IPR003615">
    <property type="entry name" value="HNH_nuc"/>
</dbReference>
<evidence type="ECO:0000259" key="1">
    <source>
        <dbReference type="SMART" id="SM00507"/>
    </source>
</evidence>
<name>A0A6M3JHL0_9ZZZZ</name>